<evidence type="ECO:0000256" key="1">
    <source>
        <dbReference type="SAM" id="Phobius"/>
    </source>
</evidence>
<gene>
    <name evidence="2" type="ORF">C3942_16885</name>
</gene>
<dbReference type="AlphaFoldDB" id="A0A2S5TCJ0"/>
<keyword evidence="1" id="KW-0812">Transmembrane</keyword>
<accession>A0A2S5TCJ0</accession>
<evidence type="ECO:0000313" key="2">
    <source>
        <dbReference type="EMBL" id="PPE72724.1"/>
    </source>
</evidence>
<name>A0A2S5TCJ0_9GAMM</name>
<dbReference type="RefSeq" id="WP_104231534.1">
    <property type="nucleotide sequence ID" value="NZ_PSNW01000010.1"/>
</dbReference>
<keyword evidence="1" id="KW-0472">Membrane</keyword>
<keyword evidence="1" id="KW-1133">Transmembrane helix</keyword>
<proteinExistence type="predicted"/>
<organism evidence="2 3">
    <name type="scientific">Solimonas fluminis</name>
    <dbReference type="NCBI Taxonomy" id="2086571"/>
    <lineage>
        <taxon>Bacteria</taxon>
        <taxon>Pseudomonadati</taxon>
        <taxon>Pseudomonadota</taxon>
        <taxon>Gammaproteobacteria</taxon>
        <taxon>Nevskiales</taxon>
        <taxon>Nevskiaceae</taxon>
        <taxon>Solimonas</taxon>
    </lineage>
</organism>
<evidence type="ECO:0000313" key="3">
    <source>
        <dbReference type="Proteomes" id="UP000238220"/>
    </source>
</evidence>
<comment type="caution">
    <text evidence="2">The sequence shown here is derived from an EMBL/GenBank/DDBJ whole genome shotgun (WGS) entry which is preliminary data.</text>
</comment>
<feature type="transmembrane region" description="Helical" evidence="1">
    <location>
        <begin position="53"/>
        <end position="71"/>
    </location>
</feature>
<dbReference type="EMBL" id="PSNW01000010">
    <property type="protein sequence ID" value="PPE72724.1"/>
    <property type="molecule type" value="Genomic_DNA"/>
</dbReference>
<protein>
    <submittedName>
        <fullName evidence="2">Uncharacterized protein</fullName>
    </submittedName>
</protein>
<sequence length="75" mass="7358">MDFSGFMGGGGGYSLDTSSALGFNTGPTNIQTGATFNFAKPASATGVSLDFNVGWLLLGAVVVGGIVLAKIKGGA</sequence>
<keyword evidence="3" id="KW-1185">Reference proteome</keyword>
<reference evidence="2 3" key="1">
    <citation type="submission" date="2018-02" db="EMBL/GenBank/DDBJ databases">
        <title>Genome sequencing of Solimonas sp. HR-BB.</title>
        <authorList>
            <person name="Lee Y."/>
            <person name="Jeon C.O."/>
        </authorList>
    </citation>
    <scope>NUCLEOTIDE SEQUENCE [LARGE SCALE GENOMIC DNA]</scope>
    <source>
        <strain evidence="2 3">HR-BB</strain>
    </source>
</reference>
<dbReference type="Proteomes" id="UP000238220">
    <property type="component" value="Unassembled WGS sequence"/>
</dbReference>